<dbReference type="OMA" id="CKQTEDA"/>
<keyword evidence="5" id="KW-0067">ATP-binding</keyword>
<protein>
    <recommendedName>
        <fullName evidence="9">ABC transmembrane type-1 domain-containing protein</fullName>
    </recommendedName>
</protein>
<keyword evidence="4" id="KW-0547">Nucleotide-binding</keyword>
<evidence type="ECO:0000256" key="5">
    <source>
        <dbReference type="ARBA" id="ARBA00022840"/>
    </source>
</evidence>
<keyword evidence="2" id="KW-0813">Transport</keyword>
<feature type="domain" description="ABC transmembrane type-1" evidence="9">
    <location>
        <begin position="72"/>
        <end position="355"/>
    </location>
</feature>
<keyword evidence="12" id="KW-1185">Reference proteome</keyword>
<evidence type="ECO:0000256" key="3">
    <source>
        <dbReference type="ARBA" id="ARBA00022692"/>
    </source>
</evidence>
<dbReference type="PANTHER" id="PTHR43394">
    <property type="entry name" value="ATP-DEPENDENT PERMEASE MDL1, MITOCHONDRIAL"/>
    <property type="match status" value="1"/>
</dbReference>
<dbReference type="InterPro" id="IPR036640">
    <property type="entry name" value="ABC1_TM_sf"/>
</dbReference>
<dbReference type="InterPro" id="IPR039421">
    <property type="entry name" value="Type_1_exporter"/>
</dbReference>
<feature type="transmembrane region" description="Helical" evidence="8">
    <location>
        <begin position="335"/>
        <end position="354"/>
    </location>
</feature>
<dbReference type="AlphaFoldDB" id="L1JIM0"/>
<accession>L1JIM0</accession>
<evidence type="ECO:0000256" key="6">
    <source>
        <dbReference type="ARBA" id="ARBA00022989"/>
    </source>
</evidence>
<keyword evidence="7 8" id="KW-0472">Membrane</keyword>
<evidence type="ECO:0000256" key="4">
    <source>
        <dbReference type="ARBA" id="ARBA00022741"/>
    </source>
</evidence>
<comment type="subcellular location">
    <subcellularLocation>
        <location evidence="1">Membrane</location>
        <topology evidence="1">Multi-pass membrane protein</topology>
    </subcellularLocation>
</comment>
<dbReference type="FunFam" id="1.20.1560.10:FF:000058">
    <property type="entry name" value="ABC transporter B family member 25"/>
    <property type="match status" value="1"/>
</dbReference>
<feature type="transmembrane region" description="Helical" evidence="8">
    <location>
        <begin position="214"/>
        <end position="231"/>
    </location>
</feature>
<dbReference type="HOGENOM" id="CLU_654612_0_0_1"/>
<dbReference type="GO" id="GO:0005524">
    <property type="term" value="F:ATP binding"/>
    <property type="evidence" value="ECO:0007669"/>
    <property type="project" value="UniProtKB-KW"/>
</dbReference>
<dbReference type="InterPro" id="IPR011527">
    <property type="entry name" value="ABC1_TM_dom"/>
</dbReference>
<dbReference type="SUPFAM" id="SSF90123">
    <property type="entry name" value="ABC transporter transmembrane region"/>
    <property type="match status" value="1"/>
</dbReference>
<reference evidence="12" key="2">
    <citation type="submission" date="2012-11" db="EMBL/GenBank/DDBJ databases">
        <authorList>
            <person name="Kuo A."/>
            <person name="Curtis B.A."/>
            <person name="Tanifuji G."/>
            <person name="Burki F."/>
            <person name="Gruber A."/>
            <person name="Irimia M."/>
            <person name="Maruyama S."/>
            <person name="Arias M.C."/>
            <person name="Ball S.G."/>
            <person name="Gile G.H."/>
            <person name="Hirakawa Y."/>
            <person name="Hopkins J.F."/>
            <person name="Rensing S.A."/>
            <person name="Schmutz J."/>
            <person name="Symeonidi A."/>
            <person name="Elias M."/>
            <person name="Eveleigh R.J."/>
            <person name="Herman E.K."/>
            <person name="Klute M.J."/>
            <person name="Nakayama T."/>
            <person name="Obornik M."/>
            <person name="Reyes-Prieto A."/>
            <person name="Armbrust E.V."/>
            <person name="Aves S.J."/>
            <person name="Beiko R.G."/>
            <person name="Coutinho P."/>
            <person name="Dacks J.B."/>
            <person name="Durnford D.G."/>
            <person name="Fast N.M."/>
            <person name="Green B.R."/>
            <person name="Grisdale C."/>
            <person name="Hempe F."/>
            <person name="Henrissat B."/>
            <person name="Hoppner M.P."/>
            <person name="Ishida K.-I."/>
            <person name="Kim E."/>
            <person name="Koreny L."/>
            <person name="Kroth P.G."/>
            <person name="Liu Y."/>
            <person name="Malik S.-B."/>
            <person name="Maier U.G."/>
            <person name="McRose D."/>
            <person name="Mock T."/>
            <person name="Neilson J.A."/>
            <person name="Onodera N.T."/>
            <person name="Poole A.M."/>
            <person name="Pritham E.J."/>
            <person name="Richards T.A."/>
            <person name="Rocap G."/>
            <person name="Roy S.W."/>
            <person name="Sarai C."/>
            <person name="Schaack S."/>
            <person name="Shirato S."/>
            <person name="Slamovits C.H."/>
            <person name="Spencer D.F."/>
            <person name="Suzuki S."/>
            <person name="Worden A.Z."/>
            <person name="Zauner S."/>
            <person name="Barry K."/>
            <person name="Bell C."/>
            <person name="Bharti A.K."/>
            <person name="Crow J.A."/>
            <person name="Grimwood J."/>
            <person name="Kramer R."/>
            <person name="Lindquist E."/>
            <person name="Lucas S."/>
            <person name="Salamov A."/>
            <person name="McFadden G.I."/>
            <person name="Lane C.E."/>
            <person name="Keeling P.J."/>
            <person name="Gray M.W."/>
            <person name="Grigoriev I.V."/>
            <person name="Archibald J.M."/>
        </authorList>
    </citation>
    <scope>NUCLEOTIDE SEQUENCE</scope>
    <source>
        <strain evidence="12">CCMP2712</strain>
    </source>
</reference>
<dbReference type="KEGG" id="gtt:GUITHDRAFT_137103"/>
<sequence>MDGGKKTEKEEVSMLAAPDGKFEEVETMITMMKELADIMERLARLELFSEDGMTTCRRKETESQDAQRYLLLLGSIGLAVSSATNLVVIWIIGQMVNAIVNKEEGGALLSSSFIKIMVIFSISSLFTFMRAYVFTLAGDRVVKRLRFALFSKIVDQDIAFFDEHRTGEILNRLSDDCGILQNTVTTNVSMCLRNIVTVIGALLMNMAICWKLTLVMMSVVPLLAVSAVKYGKYVKTVSKAVQDALAAASATAEESISNVRTVRSFCGEQNARGKYSEKLESAFELAKKRSFAYGSFAGFMNFLGTLALAFVFYYGGLLVLSGELSIGELSSFNGYTIWLAASIGMLTSLFNDFMKAIGASKRVFELLDRDPSLPIAGGDVVMEEMKGLIEFRDVHFSYPSRPESVEKSSLCLFAFVLLPL</sequence>
<dbReference type="GO" id="GO:0015421">
    <property type="term" value="F:ABC-type oligopeptide transporter activity"/>
    <property type="evidence" value="ECO:0007669"/>
    <property type="project" value="TreeGrafter"/>
</dbReference>
<dbReference type="GeneID" id="17304617"/>
<evidence type="ECO:0000313" key="10">
    <source>
        <dbReference type="EMBL" id="EKX48172.1"/>
    </source>
</evidence>
<dbReference type="eggNOG" id="KOG0058">
    <property type="taxonomic scope" value="Eukaryota"/>
</dbReference>
<evidence type="ECO:0000313" key="11">
    <source>
        <dbReference type="EnsemblProtists" id="EKX48172"/>
    </source>
</evidence>
<dbReference type="RefSeq" id="XP_005835152.1">
    <property type="nucleotide sequence ID" value="XM_005835095.1"/>
</dbReference>
<reference evidence="10 12" key="1">
    <citation type="journal article" date="2012" name="Nature">
        <title>Algal genomes reveal evolutionary mosaicism and the fate of nucleomorphs.</title>
        <authorList>
            <consortium name="DOE Joint Genome Institute"/>
            <person name="Curtis B.A."/>
            <person name="Tanifuji G."/>
            <person name="Burki F."/>
            <person name="Gruber A."/>
            <person name="Irimia M."/>
            <person name="Maruyama S."/>
            <person name="Arias M.C."/>
            <person name="Ball S.G."/>
            <person name="Gile G.H."/>
            <person name="Hirakawa Y."/>
            <person name="Hopkins J.F."/>
            <person name="Kuo A."/>
            <person name="Rensing S.A."/>
            <person name="Schmutz J."/>
            <person name="Symeonidi A."/>
            <person name="Elias M."/>
            <person name="Eveleigh R.J."/>
            <person name="Herman E.K."/>
            <person name="Klute M.J."/>
            <person name="Nakayama T."/>
            <person name="Obornik M."/>
            <person name="Reyes-Prieto A."/>
            <person name="Armbrust E.V."/>
            <person name="Aves S.J."/>
            <person name="Beiko R.G."/>
            <person name="Coutinho P."/>
            <person name="Dacks J.B."/>
            <person name="Durnford D.G."/>
            <person name="Fast N.M."/>
            <person name="Green B.R."/>
            <person name="Grisdale C.J."/>
            <person name="Hempel F."/>
            <person name="Henrissat B."/>
            <person name="Hoppner M.P."/>
            <person name="Ishida K."/>
            <person name="Kim E."/>
            <person name="Koreny L."/>
            <person name="Kroth P.G."/>
            <person name="Liu Y."/>
            <person name="Malik S.B."/>
            <person name="Maier U.G."/>
            <person name="McRose D."/>
            <person name="Mock T."/>
            <person name="Neilson J.A."/>
            <person name="Onodera N.T."/>
            <person name="Poole A.M."/>
            <person name="Pritham E.J."/>
            <person name="Richards T.A."/>
            <person name="Rocap G."/>
            <person name="Roy S.W."/>
            <person name="Sarai C."/>
            <person name="Schaack S."/>
            <person name="Shirato S."/>
            <person name="Slamovits C.H."/>
            <person name="Spencer D.F."/>
            <person name="Suzuki S."/>
            <person name="Worden A.Z."/>
            <person name="Zauner S."/>
            <person name="Barry K."/>
            <person name="Bell C."/>
            <person name="Bharti A.K."/>
            <person name="Crow J.A."/>
            <person name="Grimwood J."/>
            <person name="Kramer R."/>
            <person name="Lindquist E."/>
            <person name="Lucas S."/>
            <person name="Salamov A."/>
            <person name="McFadden G.I."/>
            <person name="Lane C.E."/>
            <person name="Keeling P.J."/>
            <person name="Gray M.W."/>
            <person name="Grigoriev I.V."/>
            <person name="Archibald J.M."/>
        </authorList>
    </citation>
    <scope>NUCLEOTIDE SEQUENCE</scope>
    <source>
        <strain evidence="10 12">CCMP2712</strain>
    </source>
</reference>
<evidence type="ECO:0000256" key="7">
    <source>
        <dbReference type="ARBA" id="ARBA00023136"/>
    </source>
</evidence>
<dbReference type="GO" id="GO:0090374">
    <property type="term" value="P:oligopeptide export from mitochondrion"/>
    <property type="evidence" value="ECO:0007669"/>
    <property type="project" value="TreeGrafter"/>
</dbReference>
<dbReference type="EnsemblProtists" id="EKX48172">
    <property type="protein sequence ID" value="EKX48172"/>
    <property type="gene ID" value="GUITHDRAFT_137103"/>
</dbReference>
<dbReference type="CDD" id="cd18780">
    <property type="entry name" value="ABC_6TM_AtABCB27_like"/>
    <property type="match status" value="1"/>
</dbReference>
<proteinExistence type="predicted"/>
<dbReference type="Proteomes" id="UP000011087">
    <property type="component" value="Unassembled WGS sequence"/>
</dbReference>
<dbReference type="Pfam" id="PF00664">
    <property type="entry name" value="ABC_membrane"/>
    <property type="match status" value="1"/>
</dbReference>
<feature type="transmembrane region" description="Helical" evidence="8">
    <location>
        <begin position="291"/>
        <end position="315"/>
    </location>
</feature>
<dbReference type="STRING" id="905079.L1JIM0"/>
<evidence type="ECO:0000256" key="1">
    <source>
        <dbReference type="ARBA" id="ARBA00004141"/>
    </source>
</evidence>
<dbReference type="GO" id="GO:0005743">
    <property type="term" value="C:mitochondrial inner membrane"/>
    <property type="evidence" value="ECO:0007669"/>
    <property type="project" value="TreeGrafter"/>
</dbReference>
<dbReference type="PANTHER" id="PTHR43394:SF1">
    <property type="entry name" value="ATP-BINDING CASSETTE SUB-FAMILY B MEMBER 10, MITOCHONDRIAL"/>
    <property type="match status" value="1"/>
</dbReference>
<organism evidence="10">
    <name type="scientific">Guillardia theta (strain CCMP2712)</name>
    <name type="common">Cryptophyte</name>
    <dbReference type="NCBI Taxonomy" id="905079"/>
    <lineage>
        <taxon>Eukaryota</taxon>
        <taxon>Cryptophyceae</taxon>
        <taxon>Pyrenomonadales</taxon>
        <taxon>Geminigeraceae</taxon>
        <taxon>Guillardia</taxon>
    </lineage>
</organism>
<name>L1JIM0_GUITC</name>
<evidence type="ECO:0000313" key="12">
    <source>
        <dbReference type="Proteomes" id="UP000011087"/>
    </source>
</evidence>
<feature type="transmembrane region" description="Helical" evidence="8">
    <location>
        <begin position="191"/>
        <end position="208"/>
    </location>
</feature>
<keyword evidence="3 8" id="KW-0812">Transmembrane</keyword>
<dbReference type="OrthoDB" id="6500128at2759"/>
<dbReference type="PaxDb" id="55529-EKX48172"/>
<dbReference type="EMBL" id="JH992987">
    <property type="protein sequence ID" value="EKX48172.1"/>
    <property type="molecule type" value="Genomic_DNA"/>
</dbReference>
<feature type="transmembrane region" description="Helical" evidence="8">
    <location>
        <begin position="69"/>
        <end position="93"/>
    </location>
</feature>
<dbReference type="PROSITE" id="PS50929">
    <property type="entry name" value="ABC_TM1F"/>
    <property type="match status" value="1"/>
</dbReference>
<gene>
    <name evidence="10" type="ORF">GUITHDRAFT_137103</name>
</gene>
<keyword evidence="6 8" id="KW-1133">Transmembrane helix</keyword>
<dbReference type="Gene3D" id="1.20.1560.10">
    <property type="entry name" value="ABC transporter type 1, transmembrane domain"/>
    <property type="match status" value="1"/>
</dbReference>
<reference evidence="11" key="3">
    <citation type="submission" date="2015-06" db="UniProtKB">
        <authorList>
            <consortium name="EnsemblProtists"/>
        </authorList>
    </citation>
    <scope>IDENTIFICATION</scope>
</reference>
<evidence type="ECO:0000259" key="9">
    <source>
        <dbReference type="PROSITE" id="PS50929"/>
    </source>
</evidence>
<evidence type="ECO:0000256" key="8">
    <source>
        <dbReference type="SAM" id="Phobius"/>
    </source>
</evidence>
<evidence type="ECO:0000256" key="2">
    <source>
        <dbReference type="ARBA" id="ARBA00022448"/>
    </source>
</evidence>
<feature type="transmembrane region" description="Helical" evidence="8">
    <location>
        <begin position="113"/>
        <end position="137"/>
    </location>
</feature>